<evidence type="ECO:0000256" key="1">
    <source>
        <dbReference type="ARBA" id="ARBA00001966"/>
    </source>
</evidence>
<dbReference type="CDD" id="cd01335">
    <property type="entry name" value="Radical_SAM"/>
    <property type="match status" value="1"/>
</dbReference>
<organism evidence="8 9">
    <name type="scientific">Skermanella stibiiresistens SB22</name>
    <dbReference type="NCBI Taxonomy" id="1385369"/>
    <lineage>
        <taxon>Bacteria</taxon>
        <taxon>Pseudomonadati</taxon>
        <taxon>Pseudomonadota</taxon>
        <taxon>Alphaproteobacteria</taxon>
        <taxon>Rhodospirillales</taxon>
        <taxon>Azospirillaceae</taxon>
        <taxon>Skermanella</taxon>
    </lineage>
</organism>
<keyword evidence="2" id="KW-0949">S-adenosyl-L-methionine</keyword>
<dbReference type="Proteomes" id="UP000019486">
    <property type="component" value="Unassembled WGS sequence"/>
</dbReference>
<dbReference type="EMBL" id="AVFL01000065">
    <property type="protein sequence ID" value="EWY35839.1"/>
    <property type="molecule type" value="Genomic_DNA"/>
</dbReference>
<gene>
    <name evidence="8" type="ORF">N825_34060</name>
</gene>
<dbReference type="SUPFAM" id="SSF102114">
    <property type="entry name" value="Radical SAM enzymes"/>
    <property type="match status" value="2"/>
</dbReference>
<comment type="cofactor">
    <cofactor evidence="1">
        <name>[4Fe-4S] cluster</name>
        <dbReference type="ChEBI" id="CHEBI:49883"/>
    </cofactor>
</comment>
<dbReference type="InterPro" id="IPR007197">
    <property type="entry name" value="rSAM"/>
</dbReference>
<dbReference type="SFLD" id="SFLDS00029">
    <property type="entry name" value="Radical_SAM"/>
    <property type="match status" value="1"/>
</dbReference>
<feature type="domain" description="4Fe4S-binding SPASM" evidence="7">
    <location>
        <begin position="126"/>
        <end position="186"/>
    </location>
</feature>
<feature type="region of interest" description="Disordered" evidence="6">
    <location>
        <begin position="470"/>
        <end position="490"/>
    </location>
</feature>
<comment type="caution">
    <text evidence="8">The sequence shown here is derived from an EMBL/GenBank/DDBJ whole genome shotgun (WGS) entry which is preliminary data.</text>
</comment>
<evidence type="ECO:0000256" key="2">
    <source>
        <dbReference type="ARBA" id="ARBA00022691"/>
    </source>
</evidence>
<dbReference type="InterPro" id="IPR058240">
    <property type="entry name" value="rSAM_sf"/>
</dbReference>
<proteinExistence type="predicted"/>
<dbReference type="GO" id="GO:0003824">
    <property type="term" value="F:catalytic activity"/>
    <property type="evidence" value="ECO:0007669"/>
    <property type="project" value="InterPro"/>
</dbReference>
<dbReference type="Pfam" id="PF13186">
    <property type="entry name" value="SPASM"/>
    <property type="match status" value="1"/>
</dbReference>
<dbReference type="GO" id="GO:0051536">
    <property type="term" value="F:iron-sulfur cluster binding"/>
    <property type="evidence" value="ECO:0007669"/>
    <property type="project" value="UniProtKB-KW"/>
</dbReference>
<dbReference type="CDD" id="cd21109">
    <property type="entry name" value="SPASM"/>
    <property type="match status" value="1"/>
</dbReference>
<dbReference type="InterPro" id="IPR023885">
    <property type="entry name" value="4Fe4S-binding_SPASM_dom"/>
</dbReference>
<dbReference type="InterPro" id="IPR050377">
    <property type="entry name" value="Radical_SAM_PqqE_MftC-like"/>
</dbReference>
<accession>W9GQ01</accession>
<dbReference type="Gene3D" id="3.20.20.70">
    <property type="entry name" value="Aldolase class I"/>
    <property type="match status" value="2"/>
</dbReference>
<keyword evidence="9" id="KW-1185">Reference proteome</keyword>
<evidence type="ECO:0000256" key="4">
    <source>
        <dbReference type="ARBA" id="ARBA00023004"/>
    </source>
</evidence>
<sequence>MRLEVGLALYRASRHDAGDTGDRTRRTVCDDFLAALGEWSADLTPDGLPDAAAESGGTRAAVGFAHVLAARAAEKDGDWPAVLRHAKATVAADQQDVYAQTLFDRARALLAGQAAIDEDDLRGRFCSRPFLELEIRADGSVYTCCSAWLPLPIGHLDRDRLDRIWNSDAAREIRRSVLDGDYRHCSRLYCPEIAGGKLPRREDVGDPFLKSVIGGGTTVVDRRPHRILMSQDRSCNLSCPSCRQELIVASRDEVDRLDDMVKSQVYPFLDGVAEVKVTGSGDPFGSLHFRRLIRDLGTLRGSSLKLQIQTNGVLFDARAWTELQLEGRVSSVWVSTDAADPLTYTVVRRGGSWSRLLANFAFLGELRRQGRIGQLRLDFVVQTRNFREMPAAVELAFMLGCDGVYFQMIRNWGTFSQGEFEDLFIGSPDHPDFAEFLEVLRHPNLDRPGIDLSNIEDLRRQVLAGSVHPARTCPAGPRAVPDEGAGSGSDEQPAIVARLRDADMLVGCAGTFDTVPLPPGHAGRDRQGNDDAGRLIRDRFGATLPAGYLVLPSATPPGGPDAAALRGLDRRVADLLPEAVVLRWSGIDPATGSAVHAHLATRSPRVAVLLVARIPGCALVARGTRFETADCVGAGWNDIGSMGMKQS</sequence>
<dbReference type="PANTHER" id="PTHR11228:SF7">
    <property type="entry name" value="PQQA PEPTIDE CYCLASE"/>
    <property type="match status" value="1"/>
</dbReference>
<dbReference type="PATRIC" id="fig|1385369.3.peg.7109"/>
<evidence type="ECO:0000259" key="7">
    <source>
        <dbReference type="Pfam" id="PF13186"/>
    </source>
</evidence>
<evidence type="ECO:0000313" key="9">
    <source>
        <dbReference type="Proteomes" id="UP000019486"/>
    </source>
</evidence>
<reference evidence="8 9" key="1">
    <citation type="submission" date="2013-08" db="EMBL/GenBank/DDBJ databases">
        <title>The genome sequence of Skermanella stibiiresistens.</title>
        <authorList>
            <person name="Zhu W."/>
            <person name="Wang G."/>
        </authorList>
    </citation>
    <scope>NUCLEOTIDE SEQUENCE [LARGE SCALE GENOMIC DNA]</scope>
    <source>
        <strain evidence="8 9">SB22</strain>
    </source>
</reference>
<evidence type="ECO:0000256" key="6">
    <source>
        <dbReference type="SAM" id="MobiDB-lite"/>
    </source>
</evidence>
<evidence type="ECO:0000256" key="3">
    <source>
        <dbReference type="ARBA" id="ARBA00022723"/>
    </source>
</evidence>
<evidence type="ECO:0000313" key="8">
    <source>
        <dbReference type="EMBL" id="EWY35839.1"/>
    </source>
</evidence>
<dbReference type="GO" id="GO:0046872">
    <property type="term" value="F:metal ion binding"/>
    <property type="evidence" value="ECO:0007669"/>
    <property type="project" value="UniProtKB-KW"/>
</dbReference>
<keyword evidence="5" id="KW-0411">Iron-sulfur</keyword>
<dbReference type="InterPro" id="IPR013785">
    <property type="entry name" value="Aldolase_TIM"/>
</dbReference>
<dbReference type="SFLD" id="SFLDG01067">
    <property type="entry name" value="SPASM/twitch_domain_containing"/>
    <property type="match status" value="1"/>
</dbReference>
<keyword evidence="3" id="KW-0479">Metal-binding</keyword>
<keyword evidence="4" id="KW-0408">Iron</keyword>
<dbReference type="PANTHER" id="PTHR11228">
    <property type="entry name" value="RADICAL SAM DOMAIN PROTEIN"/>
    <property type="match status" value="1"/>
</dbReference>
<evidence type="ECO:0000256" key="5">
    <source>
        <dbReference type="ARBA" id="ARBA00023014"/>
    </source>
</evidence>
<dbReference type="STRING" id="1385369.N825_34060"/>
<dbReference type="AlphaFoldDB" id="W9GQ01"/>
<protein>
    <recommendedName>
        <fullName evidence="7">4Fe4S-binding SPASM domain-containing protein</fullName>
    </recommendedName>
</protein>
<name>W9GQ01_9PROT</name>